<dbReference type="GO" id="GO:0006491">
    <property type="term" value="P:N-glycan processing"/>
    <property type="evidence" value="ECO:0000318"/>
    <property type="project" value="GO_Central"/>
</dbReference>
<feature type="domain" description="MRH" evidence="8">
    <location>
        <begin position="426"/>
        <end position="521"/>
    </location>
</feature>
<feature type="coiled-coil region" evidence="5">
    <location>
        <begin position="383"/>
        <end position="410"/>
    </location>
</feature>
<evidence type="ECO:0000259" key="8">
    <source>
        <dbReference type="PROSITE" id="PS51914"/>
    </source>
</evidence>
<dbReference type="InterPro" id="IPR028146">
    <property type="entry name" value="PRKCSH_N"/>
</dbReference>
<dbReference type="CDD" id="cd00112">
    <property type="entry name" value="LDLa"/>
    <property type="match status" value="1"/>
</dbReference>
<feature type="coiled-coil region" evidence="5">
    <location>
        <begin position="517"/>
        <end position="544"/>
    </location>
</feature>
<evidence type="ECO:0000256" key="2">
    <source>
        <dbReference type="ARBA" id="ARBA00022729"/>
    </source>
</evidence>
<keyword evidence="2 7" id="KW-0732">Signal</keyword>
<feature type="compositionally biased region" description="Basic and acidic residues" evidence="6">
    <location>
        <begin position="249"/>
        <end position="258"/>
    </location>
</feature>
<evidence type="ECO:0000256" key="4">
    <source>
        <dbReference type="ARBA" id="ARBA00023157"/>
    </source>
</evidence>
<name>A0A1U8IA62_GOSHI</name>
<dbReference type="InterPro" id="IPR009011">
    <property type="entry name" value="Man6P_isomerase_rcpt-bd_dom_sf"/>
</dbReference>
<keyword evidence="5" id="KW-0175">Coiled coil</keyword>
<keyword evidence="3" id="KW-0256">Endoplasmic reticulum</keyword>
<feature type="coiled-coil region" evidence="5">
    <location>
        <begin position="154"/>
        <end position="181"/>
    </location>
</feature>
<proteinExistence type="predicted"/>
<dbReference type="STRING" id="3635.A0A1U8IA62"/>
<reference evidence="9" key="1">
    <citation type="journal article" date="2020" name="Nat. Genet.">
        <title>Genomic diversifications of five Gossypium allopolyploid species and their impact on cotton improvement.</title>
        <authorList>
            <person name="Chen Z.J."/>
            <person name="Sreedasyam A."/>
            <person name="Ando A."/>
            <person name="Song Q."/>
            <person name="De Santiago L.M."/>
            <person name="Hulse-Kemp A.M."/>
            <person name="Ding M."/>
            <person name="Ye W."/>
            <person name="Kirkbride R.C."/>
            <person name="Jenkins J."/>
            <person name="Plott C."/>
            <person name="Lovell J."/>
            <person name="Lin Y.M."/>
            <person name="Vaughn R."/>
            <person name="Liu B."/>
            <person name="Simpson S."/>
            <person name="Scheffler B.E."/>
            <person name="Wen L."/>
            <person name="Saski C.A."/>
            <person name="Grover C.E."/>
            <person name="Hu G."/>
            <person name="Conover J.L."/>
            <person name="Carlson J.W."/>
            <person name="Shu S."/>
            <person name="Boston L.B."/>
            <person name="Williams M."/>
            <person name="Peterson D.G."/>
            <person name="McGee K."/>
            <person name="Jones D.C."/>
            <person name="Wendel J.F."/>
            <person name="Stelly D.M."/>
            <person name="Grimwood J."/>
            <person name="Schmutz J."/>
        </authorList>
    </citation>
    <scope>NUCLEOTIDE SEQUENCE [LARGE SCALE GENOMIC DNA]</scope>
    <source>
        <strain evidence="9">cv. TM-1</strain>
    </source>
</reference>
<dbReference type="Proteomes" id="UP000818029">
    <property type="component" value="Chromosome A13"/>
</dbReference>
<evidence type="ECO:0000256" key="6">
    <source>
        <dbReference type="SAM" id="MobiDB-lite"/>
    </source>
</evidence>
<dbReference type="PANTHER" id="PTHR12630">
    <property type="entry name" value="N-LINKED OLIGOSACCHARIDE PROCESSING"/>
    <property type="match status" value="1"/>
</dbReference>
<dbReference type="InterPro" id="IPR039794">
    <property type="entry name" value="Gtb1-like"/>
</dbReference>
<evidence type="ECO:0000313" key="10">
    <source>
        <dbReference type="RefSeq" id="XP_016675100.1"/>
    </source>
</evidence>
<dbReference type="Gene3D" id="2.70.130.10">
    <property type="entry name" value="Mannose-6-phosphate receptor binding domain"/>
    <property type="match status" value="1"/>
</dbReference>
<feature type="compositionally biased region" description="Basic and acidic residues" evidence="6">
    <location>
        <begin position="216"/>
        <end position="241"/>
    </location>
</feature>
<organism evidence="9 10">
    <name type="scientific">Gossypium hirsutum</name>
    <name type="common">Upland cotton</name>
    <name type="synonym">Gossypium mexicanum</name>
    <dbReference type="NCBI Taxonomy" id="3635"/>
    <lineage>
        <taxon>Eukaryota</taxon>
        <taxon>Viridiplantae</taxon>
        <taxon>Streptophyta</taxon>
        <taxon>Embryophyta</taxon>
        <taxon>Tracheophyta</taxon>
        <taxon>Spermatophyta</taxon>
        <taxon>Magnoliopsida</taxon>
        <taxon>eudicotyledons</taxon>
        <taxon>Gunneridae</taxon>
        <taxon>Pentapetalae</taxon>
        <taxon>rosids</taxon>
        <taxon>malvids</taxon>
        <taxon>Malvales</taxon>
        <taxon>Malvaceae</taxon>
        <taxon>Malvoideae</taxon>
        <taxon>Gossypium</taxon>
    </lineage>
</organism>
<dbReference type="GO" id="GO:0017177">
    <property type="term" value="C:glucosidase II complex"/>
    <property type="evidence" value="ECO:0000318"/>
    <property type="project" value="GO_Central"/>
</dbReference>
<evidence type="ECO:0000256" key="1">
    <source>
        <dbReference type="ARBA" id="ARBA00022387"/>
    </source>
</evidence>
<feature type="compositionally biased region" description="Basic and acidic residues" evidence="6">
    <location>
        <begin position="266"/>
        <end position="288"/>
    </location>
</feature>
<dbReference type="GeneID" id="107894326"/>
<evidence type="ECO:0000313" key="9">
    <source>
        <dbReference type="Proteomes" id="UP000818029"/>
    </source>
</evidence>
<dbReference type="PROSITE" id="PS51914">
    <property type="entry name" value="MRH"/>
    <property type="match status" value="1"/>
</dbReference>
<dbReference type="AlphaFoldDB" id="A0A1U8IA62"/>
<dbReference type="OrthoDB" id="28322at2759"/>
<feature type="signal peptide" evidence="7">
    <location>
        <begin position="1"/>
        <end position="23"/>
    </location>
</feature>
<evidence type="ECO:0000256" key="7">
    <source>
        <dbReference type="SAM" id="SignalP"/>
    </source>
</evidence>
<sequence length="545" mass="62235">MKQRLSLMYLSFILIISSRESSSSIPSNSFIGIPPQDEDYFKREIIKCKNGSKKFTKAQLNDDFCDCPDGTDEPGTSACPLGKFYCKNIGHAPSFLYSSRVNDGICDCCDGSDEYDGKVKCPYTCHEAGKVAMESLKRKIEVYQEGVILRKVEIGLAKRAIARDKAELSRLKNEREVVEKVVHYKQLIKNCASISKNICWMSFLFHRLRWQVRKLEQEPQEKDDKRNEKVENEESGPDKNVDSQIEPMKASDVEKQGKAGESPSDQNEKDKHESSEGLSREELGRLVESRWTGKKSGEQVEETDPVKNDQEEGGPDAGYEESVVDNAGRSSTAQYKIGVQDLKNSSDITTPSGKSWLDKIQETAQNFLQSVNLFSIPVVNLDANKIRKEYNHYTAKLSDLESRISSLTEKLKFDFGKQNKFYLFYDRCFELKQDKYVYKVCPFRNATQEDGRSKTQLGIWEKFGNSYRLMLFTNGEGCWNGPDRSLKVKLRCGLKTELTGVDEPSRCEYAALMYTPLLCLEEKLEEIKQKLESMNQEKPRSHDEL</sequence>
<accession>A0A1U8IA62</accession>
<reference evidence="10" key="2">
    <citation type="submission" date="2025-08" db="UniProtKB">
        <authorList>
            <consortium name="RefSeq"/>
        </authorList>
    </citation>
    <scope>IDENTIFICATION</scope>
</reference>
<dbReference type="RefSeq" id="XP_016675100.1">
    <property type="nucleotide sequence ID" value="XM_016819611.2"/>
</dbReference>
<feature type="chain" id="PRO_5010575023" description="Glucosidase 2 subunit beta" evidence="7">
    <location>
        <begin position="24"/>
        <end position="545"/>
    </location>
</feature>
<dbReference type="KEGG" id="ghi:107894326"/>
<protein>
    <recommendedName>
        <fullName evidence="1">Glucosidase 2 subunit beta</fullName>
    </recommendedName>
</protein>
<dbReference type="InterPro" id="IPR002172">
    <property type="entry name" value="LDrepeatLR_classA_rpt"/>
</dbReference>
<dbReference type="PaxDb" id="3635-A0A1U8IA62"/>
<evidence type="ECO:0000256" key="5">
    <source>
        <dbReference type="SAM" id="Coils"/>
    </source>
</evidence>
<dbReference type="SUPFAM" id="SSF50911">
    <property type="entry name" value="Mannose 6-phosphate receptor domain"/>
    <property type="match status" value="1"/>
</dbReference>
<keyword evidence="9" id="KW-1185">Reference proteome</keyword>
<dbReference type="InterPro" id="IPR036607">
    <property type="entry name" value="PRKCSH"/>
</dbReference>
<dbReference type="InterPro" id="IPR044865">
    <property type="entry name" value="MRH_dom"/>
</dbReference>
<dbReference type="Pfam" id="PF13015">
    <property type="entry name" value="PRKCSH_1"/>
    <property type="match status" value="1"/>
</dbReference>
<gene>
    <name evidence="10" type="primary">LOC107894326</name>
</gene>
<dbReference type="Pfam" id="PF12999">
    <property type="entry name" value="PRKCSH-like"/>
    <property type="match status" value="1"/>
</dbReference>
<keyword evidence="4" id="KW-1015">Disulfide bond</keyword>
<feature type="compositionally biased region" description="Acidic residues" evidence="6">
    <location>
        <begin position="311"/>
        <end position="323"/>
    </location>
</feature>
<dbReference type="PANTHER" id="PTHR12630:SF16">
    <property type="entry name" value="GLUCOSIDASE 2 SUBUNIT BETA"/>
    <property type="match status" value="1"/>
</dbReference>
<feature type="region of interest" description="Disordered" evidence="6">
    <location>
        <begin position="216"/>
        <end position="327"/>
    </location>
</feature>
<evidence type="ECO:0000256" key="3">
    <source>
        <dbReference type="ARBA" id="ARBA00022824"/>
    </source>
</evidence>